<dbReference type="Proteomes" id="UP001175353">
    <property type="component" value="Unassembled WGS sequence"/>
</dbReference>
<dbReference type="EMBL" id="JAUJLE010000377">
    <property type="protein sequence ID" value="KAK0958447.1"/>
    <property type="molecule type" value="Genomic_DNA"/>
</dbReference>
<proteinExistence type="predicted"/>
<dbReference type="AlphaFoldDB" id="A0AAN6H854"/>
<feature type="non-terminal residue" evidence="1">
    <location>
        <position position="1"/>
    </location>
</feature>
<sequence length="680" mass="75368">YHNTTCTLEQIHRRHNNIHGGKACTWSTNIYERLESGAWRPRTVTMAESIYDRVLTNIQTDPPTTALDPRLFEEATVLLPQYLAGTPDRLEKRQLLMRYLAADLTNNGRSDHAPAVGLLIKLFDGWTWQQVCDFGTSSIPYKDGLEAGEHMVCFNRLMLCLLSKATLRAPDAAHAASMLDTMQALVRLWLCTPDTGIATAAADVLYRLMKIDLPIEGYQQPPPSWRSVTTGAQGWVWKRVFEDGGVYNVFFECCSLKLGTNTLSKSQKTIAQARLMEWLPKIAALDWHALRTTHKDVEDTYRVTGGLLDFAALHMVDFRDDVLMYKCLIDFYAELLGTTAKLDTRTMAQDDSLGLQYLIMHGLHARTAAIYFQVGPVDPVETMFLYGSAANYISVYASEFPTHFLTGQMPGQVNKRLRQTLDLTPGKWAHADSPKSDLHVLVSLPRGALLPFTTSPVALLPSKSTNPDVLNSLATLFHGPEDKSLTLPMTLAMTSITAQDEDAAEGAAARNLYFHYLAANPRFWQDIAAHADTVALGDLALSALHCLKAVITSNWYPTHKRTAPDNLPSLPSSLIATPETGVQAILAPPALEYTLPYLLKPAPSFSNLVGGRGDAASTTYKIAMAKYEVLRAFYRRLVEVAERSPEEGYDDILRKVGTKLAEGPMSREGEVGGWVETMEL</sequence>
<reference evidence="1" key="1">
    <citation type="submission" date="2023-06" db="EMBL/GenBank/DDBJ databases">
        <title>Black Yeasts Isolated from many extreme environments.</title>
        <authorList>
            <person name="Coleine C."/>
            <person name="Stajich J.E."/>
            <person name="Selbmann L."/>
        </authorList>
    </citation>
    <scope>NUCLEOTIDE SEQUENCE</scope>
    <source>
        <strain evidence="1">CCFEE 5200</strain>
    </source>
</reference>
<gene>
    <name evidence="1" type="ORF">LTR91_021319</name>
</gene>
<evidence type="ECO:0000313" key="1">
    <source>
        <dbReference type="EMBL" id="KAK0958447.1"/>
    </source>
</evidence>
<keyword evidence="2" id="KW-1185">Reference proteome</keyword>
<evidence type="ECO:0000313" key="2">
    <source>
        <dbReference type="Proteomes" id="UP001175353"/>
    </source>
</evidence>
<accession>A0AAN6H854</accession>
<comment type="caution">
    <text evidence="1">The sequence shown here is derived from an EMBL/GenBank/DDBJ whole genome shotgun (WGS) entry which is preliminary data.</text>
</comment>
<protein>
    <submittedName>
        <fullName evidence="1">Uncharacterized protein</fullName>
    </submittedName>
</protein>
<name>A0AAN6H854_9PEZI</name>
<organism evidence="1 2">
    <name type="scientific">Friedmanniomyces endolithicus</name>
    <dbReference type="NCBI Taxonomy" id="329885"/>
    <lineage>
        <taxon>Eukaryota</taxon>
        <taxon>Fungi</taxon>
        <taxon>Dikarya</taxon>
        <taxon>Ascomycota</taxon>
        <taxon>Pezizomycotina</taxon>
        <taxon>Dothideomycetes</taxon>
        <taxon>Dothideomycetidae</taxon>
        <taxon>Mycosphaerellales</taxon>
        <taxon>Teratosphaeriaceae</taxon>
        <taxon>Friedmanniomyces</taxon>
    </lineage>
</organism>